<accession>A0A011QM21</accession>
<protein>
    <submittedName>
        <fullName evidence="2">Uncharacterized protein</fullName>
    </submittedName>
</protein>
<dbReference type="PATRIC" id="fig|1454004.3.peg.1135"/>
<sequence length="716" mass="78287">MHASPRCPKSCRRRCCDSCAPSRCRARCRPFYQSSIHWRTGPSPPAIARRRQSCAAWRRAPPPAKPGDLEELRRIHAHRGADHHLHRHFFADAEFFGPLIDLAQAVIRLVVATRAHAVAVARAIAAALAVAALESSLLLERGECAFGVLRGVLSGRLLGTLVVLLRRGPQGIVERHVGAHIALSLADDKAAAGKVAVVESSACLIVGHPLPKARVHVHRQALLRIVTDIVERGVAHLHVAHRQGAGDFLGIPRRGHQTGDSLQADLAALDDGRRNGRDGDHQHPGDRLVADDRGIQETHLLDRQAAASAAVGVMAARIHGDDEVHHRIERRPELNPEQARGVGLDDCPGLVTADHHEEQEDREDRVLNELDGIAHLGHRRFGDARHQLVRVAGRAQRLRHRQVGLRAGGIPQLRGQQVLRIDHEVGDDRLLDRVLCRRGNAQEIVGRGRQRGDDCRPGVCLAHPWVEARTEHGKLTVRLGGELRAEALIGDIATDGVQQHRIGKVAHGHQSRRVGLAVQAGPDVIDLDDVFLHADVAGRHIGGDAFAVELQQVAGQYRIAALHGESLGQHPVAEEGAVLAEAHIVGKREHRLEGTGQPVADLAHRVRKGTQPDRHVGHRTRRLVAGAIDDGDRHLRHQQKRLEDGQEEEPFPHPVESFASAQGGDDDDDRHGSQQAEVVAATHDRRDGIEHRLQLGDVPVGIDLVHIAFPCRLYPS</sequence>
<dbReference type="Proteomes" id="UP000022141">
    <property type="component" value="Unassembled WGS sequence"/>
</dbReference>
<proteinExistence type="predicted"/>
<evidence type="ECO:0000313" key="3">
    <source>
        <dbReference type="Proteomes" id="UP000022141"/>
    </source>
</evidence>
<feature type="region of interest" description="Disordered" evidence="1">
    <location>
        <begin position="640"/>
        <end position="675"/>
    </location>
</feature>
<evidence type="ECO:0000256" key="1">
    <source>
        <dbReference type="SAM" id="MobiDB-lite"/>
    </source>
</evidence>
<reference evidence="2" key="1">
    <citation type="submission" date="2014-02" db="EMBL/GenBank/DDBJ databases">
        <title>Expanding our view of genomic diversity in Candidatus Accumulibacter clades.</title>
        <authorList>
            <person name="Skennerton C.T."/>
            <person name="Barr J.J."/>
            <person name="Slater F.R."/>
            <person name="Bond P.L."/>
            <person name="Tyson G.W."/>
        </authorList>
    </citation>
    <scope>NUCLEOTIDE SEQUENCE [LARGE SCALE GENOMIC DNA]</scope>
</reference>
<name>A0A011QM21_ACCRE</name>
<keyword evidence="3" id="KW-1185">Reference proteome</keyword>
<comment type="caution">
    <text evidence="2">The sequence shown here is derived from an EMBL/GenBank/DDBJ whole genome shotgun (WGS) entry which is preliminary data.</text>
</comment>
<gene>
    <name evidence="2" type="ORF">AW11_01078</name>
</gene>
<dbReference type="EMBL" id="JEMY01000010">
    <property type="protein sequence ID" value="EXI90045.1"/>
    <property type="molecule type" value="Genomic_DNA"/>
</dbReference>
<evidence type="ECO:0000313" key="2">
    <source>
        <dbReference type="EMBL" id="EXI90045.1"/>
    </source>
</evidence>
<organism evidence="2 3">
    <name type="scientific">Accumulibacter regalis</name>
    <dbReference type="NCBI Taxonomy" id="522306"/>
    <lineage>
        <taxon>Bacteria</taxon>
        <taxon>Pseudomonadati</taxon>
        <taxon>Pseudomonadota</taxon>
        <taxon>Betaproteobacteria</taxon>
        <taxon>Candidatus Accumulibacter</taxon>
    </lineage>
</organism>
<dbReference type="AlphaFoldDB" id="A0A011QM21"/>